<protein>
    <submittedName>
        <fullName evidence="1">Nuclear distribution protein nude-like protein 1-a isoform x2</fullName>
    </submittedName>
</protein>
<name>A0A170VZF8_TRIIF</name>
<proteinExistence type="predicted"/>
<dbReference type="EMBL" id="GEMB01006267">
    <property type="protein sequence ID" value="JAR97068.1"/>
    <property type="molecule type" value="Transcribed_RNA"/>
</dbReference>
<organism evidence="1">
    <name type="scientific">Triatoma infestans</name>
    <name type="common">Assassin bug</name>
    <dbReference type="NCBI Taxonomy" id="30076"/>
    <lineage>
        <taxon>Eukaryota</taxon>
        <taxon>Metazoa</taxon>
        <taxon>Ecdysozoa</taxon>
        <taxon>Arthropoda</taxon>
        <taxon>Hexapoda</taxon>
        <taxon>Insecta</taxon>
        <taxon>Pterygota</taxon>
        <taxon>Neoptera</taxon>
        <taxon>Paraneoptera</taxon>
        <taxon>Hemiptera</taxon>
        <taxon>Heteroptera</taxon>
        <taxon>Panheteroptera</taxon>
        <taxon>Cimicomorpha</taxon>
        <taxon>Reduviidae</taxon>
        <taxon>Triatominae</taxon>
        <taxon>Triatoma</taxon>
    </lineage>
</organism>
<evidence type="ECO:0000313" key="1">
    <source>
        <dbReference type="EMBL" id="JAR97068.1"/>
    </source>
</evidence>
<dbReference type="AlphaFoldDB" id="A0A170VZF8"/>
<sequence length="105" mass="11860">MWIRTKWRCMKKDGGEITLSCSQSPPQLQPQLKNMNHTLTNGMTPPSRISATNIVNDLLRRVGVLESNIATCRSSPRDLQTNSYNARELSLSPGDGYYRFSKEIS</sequence>
<reference evidence="1" key="1">
    <citation type="submission" date="2016-04" db="EMBL/GenBank/DDBJ databases">
        <authorList>
            <person name="Calderon-Fernandez G.M.Sr."/>
        </authorList>
    </citation>
    <scope>NUCLEOTIDE SEQUENCE</scope>
    <source>
        <strain evidence="1">Int1</strain>
        <tissue evidence="1">Integument</tissue>
    </source>
</reference>
<reference evidence="1" key="2">
    <citation type="journal article" date="2017" name="J. Med. Entomol.">
        <title>Transcriptome Analysis of the Triatoma infestans (Hemiptera: Reduviidae) Integument.</title>
        <authorList>
            <person name="Calderon-Fernandez G.M."/>
            <person name="Moriconi D.E."/>
            <person name="Dulbecco A.B."/>
            <person name="Juarez M.P."/>
        </authorList>
    </citation>
    <scope>NUCLEOTIDE SEQUENCE</scope>
    <source>
        <strain evidence="1">Int1</strain>
        <tissue evidence="1">Integument</tissue>
    </source>
</reference>
<accession>A0A170VZF8</accession>